<dbReference type="InterPro" id="IPR051229">
    <property type="entry name" value="ALYREF_mRNA_export"/>
</dbReference>
<dbReference type="Proteomes" id="UP001365542">
    <property type="component" value="Unassembled WGS sequence"/>
</dbReference>
<name>A0AAV9XE53_9PEZI</name>
<dbReference type="GO" id="GO:0003729">
    <property type="term" value="F:mRNA binding"/>
    <property type="evidence" value="ECO:0007669"/>
    <property type="project" value="TreeGrafter"/>
</dbReference>
<comment type="caution">
    <text evidence="3">The sequence shown here is derived from an EMBL/GenBank/DDBJ whole genome shotgun (WGS) entry which is preliminary data.</text>
</comment>
<reference evidence="3 4" key="1">
    <citation type="submission" date="2019-10" db="EMBL/GenBank/DDBJ databases">
        <authorList>
            <person name="Palmer J.M."/>
        </authorList>
    </citation>
    <scope>NUCLEOTIDE SEQUENCE [LARGE SCALE GENOMIC DNA]</scope>
    <source>
        <strain evidence="3 4">TWF694</strain>
    </source>
</reference>
<keyword evidence="1" id="KW-0694">RNA-binding</keyword>
<dbReference type="AlphaFoldDB" id="A0AAV9XE53"/>
<dbReference type="GO" id="GO:0005634">
    <property type="term" value="C:nucleus"/>
    <property type="evidence" value="ECO:0007669"/>
    <property type="project" value="TreeGrafter"/>
</dbReference>
<dbReference type="PANTHER" id="PTHR19965">
    <property type="entry name" value="RNA AND EXPORT FACTOR BINDING PROTEIN"/>
    <property type="match status" value="1"/>
</dbReference>
<evidence type="ECO:0000313" key="3">
    <source>
        <dbReference type="EMBL" id="KAK6539936.1"/>
    </source>
</evidence>
<evidence type="ECO:0000256" key="1">
    <source>
        <dbReference type="ARBA" id="ARBA00022884"/>
    </source>
</evidence>
<protein>
    <recommendedName>
        <fullName evidence="5">RRM domain-containing protein</fullName>
    </recommendedName>
</protein>
<organism evidence="3 4">
    <name type="scientific">Orbilia ellipsospora</name>
    <dbReference type="NCBI Taxonomy" id="2528407"/>
    <lineage>
        <taxon>Eukaryota</taxon>
        <taxon>Fungi</taxon>
        <taxon>Dikarya</taxon>
        <taxon>Ascomycota</taxon>
        <taxon>Pezizomycotina</taxon>
        <taxon>Orbiliomycetes</taxon>
        <taxon>Orbiliales</taxon>
        <taxon>Orbiliaceae</taxon>
        <taxon>Orbilia</taxon>
    </lineage>
</organism>
<accession>A0AAV9XE53</accession>
<feature type="compositionally biased region" description="Basic and acidic residues" evidence="2">
    <location>
        <begin position="1"/>
        <end position="15"/>
    </location>
</feature>
<evidence type="ECO:0000256" key="2">
    <source>
        <dbReference type="SAM" id="MobiDB-lite"/>
    </source>
</evidence>
<feature type="region of interest" description="Disordered" evidence="2">
    <location>
        <begin position="1"/>
        <end position="57"/>
    </location>
</feature>
<dbReference type="EMBL" id="JAVHJO010000005">
    <property type="protein sequence ID" value="KAK6539936.1"/>
    <property type="molecule type" value="Genomic_DNA"/>
</dbReference>
<evidence type="ECO:0008006" key="5">
    <source>
        <dbReference type="Google" id="ProtNLM"/>
    </source>
</evidence>
<evidence type="ECO:0000313" key="4">
    <source>
        <dbReference type="Proteomes" id="UP001365542"/>
    </source>
</evidence>
<dbReference type="InterPro" id="IPR035979">
    <property type="entry name" value="RBD_domain_sf"/>
</dbReference>
<keyword evidence="4" id="KW-1185">Reference proteome</keyword>
<gene>
    <name evidence="3" type="ORF">TWF694_008771</name>
</gene>
<dbReference type="PANTHER" id="PTHR19965:SF82">
    <property type="entry name" value="THO COMPLEX SUBUNIT 4"/>
    <property type="match status" value="1"/>
</dbReference>
<proteinExistence type="predicted"/>
<feature type="region of interest" description="Disordered" evidence="2">
    <location>
        <begin position="229"/>
        <end position="286"/>
    </location>
</feature>
<dbReference type="SUPFAM" id="SSF54928">
    <property type="entry name" value="RNA-binding domain, RBD"/>
    <property type="match status" value="1"/>
</dbReference>
<sequence length="286" mass="29881">MAGKGQDLDKLLQADRRKRAKQAGKSGAAPPIPTGPKAGVQKRKAAPQAPSSMNGKWTHDLHASVTTTKKNKILSSTNGAKAPIILKPGVAEKLASNRLFEALHGMGGGNTGKPSAEDLGISIRGTSKSSGSGITIKGSAGPFAVQGSNFAPGTTASDIRNVMESRNLNVLNCGILNAKPTVIAEILFEKRDDAQRCIEEFNNRLADGRLLHFILKDTPQLPVPPKVRAVTQSQPISKPIPTGPKGQRGPSNVVDGKFGFSSPRTAGGGGLYSDSIVGGRGRGNRR</sequence>